<evidence type="ECO:0000313" key="7">
    <source>
        <dbReference type="EMBL" id="ATQ74045.1"/>
    </source>
</evidence>
<dbReference type="Proteomes" id="UP000229897">
    <property type="component" value="Chromosome"/>
</dbReference>
<evidence type="ECO:0000259" key="6">
    <source>
        <dbReference type="Pfam" id="PF04357"/>
    </source>
</evidence>
<accession>A0A2D2DGG7</accession>
<name>A0A2D2DGG7_9BURK</name>
<comment type="subcellular location">
    <subcellularLocation>
        <location evidence="1">Membrane</location>
        <topology evidence="1">Single-pass membrane protein</topology>
    </subcellularLocation>
</comment>
<dbReference type="InterPro" id="IPR007452">
    <property type="entry name" value="TamB_C"/>
</dbReference>
<organism evidence="7 8">
    <name type="scientific">Massilia violaceinigra</name>
    <dbReference type="NCBI Taxonomy" id="2045208"/>
    <lineage>
        <taxon>Bacteria</taxon>
        <taxon>Pseudomonadati</taxon>
        <taxon>Pseudomonadota</taxon>
        <taxon>Betaproteobacteria</taxon>
        <taxon>Burkholderiales</taxon>
        <taxon>Oxalobacteraceae</taxon>
        <taxon>Telluria group</taxon>
        <taxon>Massilia</taxon>
    </lineage>
</organism>
<protein>
    <recommendedName>
        <fullName evidence="6">Translocation and assembly module TamB C-terminal domain-containing protein</fullName>
    </recommendedName>
</protein>
<feature type="domain" description="Translocation and assembly module TamB C-terminal" evidence="6">
    <location>
        <begin position="1129"/>
        <end position="1472"/>
    </location>
</feature>
<dbReference type="GO" id="GO:0009306">
    <property type="term" value="P:protein secretion"/>
    <property type="evidence" value="ECO:0007669"/>
    <property type="project" value="InterPro"/>
</dbReference>
<feature type="transmembrane region" description="Helical" evidence="5">
    <location>
        <begin position="24"/>
        <end position="42"/>
    </location>
</feature>
<evidence type="ECO:0000256" key="4">
    <source>
        <dbReference type="ARBA" id="ARBA00023136"/>
    </source>
</evidence>
<dbReference type="RefSeq" id="WP_099874032.1">
    <property type="nucleotide sequence ID" value="NZ_CP024608.1"/>
</dbReference>
<dbReference type="OrthoDB" id="5288149at2"/>
<dbReference type="PANTHER" id="PTHR36985:SF1">
    <property type="entry name" value="TRANSLOCATION AND ASSEMBLY MODULE SUBUNIT TAMB"/>
    <property type="match status" value="1"/>
</dbReference>
<dbReference type="PANTHER" id="PTHR36985">
    <property type="entry name" value="TRANSLOCATION AND ASSEMBLY MODULE SUBUNIT TAMB"/>
    <property type="match status" value="1"/>
</dbReference>
<dbReference type="KEGG" id="mass:CR152_05555"/>
<evidence type="ECO:0000313" key="8">
    <source>
        <dbReference type="Proteomes" id="UP000229897"/>
    </source>
</evidence>
<keyword evidence="8" id="KW-1185">Reference proteome</keyword>
<dbReference type="GO" id="GO:0005886">
    <property type="term" value="C:plasma membrane"/>
    <property type="evidence" value="ECO:0007669"/>
    <property type="project" value="InterPro"/>
</dbReference>
<keyword evidence="4 5" id="KW-0472">Membrane</keyword>
<evidence type="ECO:0000256" key="5">
    <source>
        <dbReference type="SAM" id="Phobius"/>
    </source>
</evidence>
<dbReference type="EMBL" id="CP024608">
    <property type="protein sequence ID" value="ATQ74045.1"/>
    <property type="molecule type" value="Genomic_DNA"/>
</dbReference>
<evidence type="ECO:0000256" key="3">
    <source>
        <dbReference type="ARBA" id="ARBA00022989"/>
    </source>
</evidence>
<gene>
    <name evidence="7" type="ORF">CR152_05555</name>
</gene>
<dbReference type="Pfam" id="PF04357">
    <property type="entry name" value="TamB"/>
    <property type="match status" value="1"/>
</dbReference>
<keyword evidence="3 5" id="KW-1133">Transmembrane helix</keyword>
<evidence type="ECO:0000256" key="2">
    <source>
        <dbReference type="ARBA" id="ARBA00022692"/>
    </source>
</evidence>
<keyword evidence="2 5" id="KW-0812">Transmembrane</keyword>
<proteinExistence type="predicted"/>
<reference evidence="7" key="1">
    <citation type="submission" date="2017-10" db="EMBL/GenBank/DDBJ databases">
        <title>Massilia psychrophilum sp. nov., a novel purple-pigmented bacterium isolated from Tianshan glacier, Xinjiang Municipality, China.</title>
        <authorList>
            <person name="Wang H."/>
        </authorList>
    </citation>
    <scope>NUCLEOTIDE SEQUENCE [LARGE SCALE GENOMIC DNA]</scope>
    <source>
        <strain evidence="7">B2</strain>
    </source>
</reference>
<sequence length="1473" mass="152505">MTTADTPTTPPPREHGQRRWPRRVAIGVAVTGALLGGAYWYLGRETTLQMLVQRVANASGGSIVVSGVKGSLYGAMHLDKVVYRTPEQVITAENIDIDWSPFQYLSRGVAINKLHVATLRMNTLREGEPAKMPVKLAPPFKLEVDDARLAKVILTNAAVPGAETVIADVRFDLLGDQQQWALRKASAITPWGKAMADASIGANKPFKLAGTASLTQLVVPAGQQPAQIKLRVGGDLVTTQLDATAVSGKAQGDAKFTLAPFDPIPLRAMTIHGKNIDPGFFNPELPKADLSLTIIARIEANRNIAGSVTIDNAGATGPIDLQRLPLRSMRGELKGNLSALEIGAVLIDLGEAGKFTGSGTVARSAADKGIGTAGFALHTDGIDLKRIHSRMKSTNIAGDITVANAGTTQTFTTKLVEAGMRLEAKATLADNVLTVQQARLAAGGSSVGLTGSANLAGKREFKVSASAVKFNPAAFGDLPKADINADINAAGVLAPAWKVAADFALRPSRLFDQPLSGKGKLNADAAHISGVDATLALGKNTAQLQGSFGAPGEKLTWRVNATDLAAARSDLYGALAANGVVTGTMKAPRTTFEVDATGLGWIAAARKTNNSLLHASGEAWLAGGPNAGAVEVKAAGTAQRFNPGAFGSPLAGSINGTFDVTGRSGPDWRGNLNLALQPSTLANSPLWGHAKIAADAKHVSNADVDLHVGPNIVAAKGSFGTAADKLDWRIDATQLAALGPDFGGVLKGSGTVSGTMAAPAVSAALEGQNLKVLGKHQVKTLRASANLGSGRGADDPLVSDIAITEYVSGDTRIDSAHLQTSGTRGAHVIRLDARSEAFDATGDIRGGWANSAWTGTVAALQNKGRYAFALQAPVPVRIAVAPGAGVAGLAKPQQISMSNAVIKLPNGSVSIQSLEKNGPHWTSKGVAAGVPLTYLAQFSPGMRDAISGNLLLGADWALDMQAPSGATPALNGSVHVFRESGDIIAGAEVPVVLGLRTLDLRADVAKGVLRMQAKVDGTRVGQADVDATAQMIDGRLGNASPLKMTANADMVSIAWLAPFTGQPALELDGALKLALTGGGTVGTPTLNGSVNGDKLALRWAEQGIKLSNGQLRAQLAGDQLLLQRLSFDGVQGTMVADGAVRFAGGEATMQLKLVADKLEILSRPDRTVVISGQSTLVRDAKRFSLEGKFKADRALIELAPQGRPTLSDDVIVLGRAGVGTPAVKGEPTMPLTMDVEADLGNAFRLRGMGIDAELAGALRVRTTGGRPPRVNGSIRVVSGTYKAYGQNLDIERGVLTFSGPSDNPALNILAVRSRPEGEQLSETNVEAGVEVRGSALSPVAKLVSTPSVPDSEKLSWLVLGHGMAATSGNEAGLLSAAAAALLGGSGSGGGFQSRLANSLGVDELGLSQAKGLESTVVTVGKRISSRAYLSFEQGATTASSLVKLRYKLNPRITLQFQTGTNTALDVLYSWAFD</sequence>
<evidence type="ECO:0000256" key="1">
    <source>
        <dbReference type="ARBA" id="ARBA00004167"/>
    </source>
</evidence>